<comment type="cofactor">
    <cofactor evidence="1">
        <name>pantetheine 4'-phosphate</name>
        <dbReference type="ChEBI" id="CHEBI:47942"/>
    </cofactor>
</comment>
<dbReference type="Pfam" id="PF00501">
    <property type="entry name" value="AMP-binding"/>
    <property type="match status" value="3"/>
</dbReference>
<keyword evidence="8" id="KW-1185">Reference proteome</keyword>
<dbReference type="InterPro" id="IPR020845">
    <property type="entry name" value="AMP-binding_CS"/>
</dbReference>
<dbReference type="InterPro" id="IPR006162">
    <property type="entry name" value="Ppantetheine_attach_site"/>
</dbReference>
<dbReference type="Gene3D" id="3.40.50.980">
    <property type="match status" value="6"/>
</dbReference>
<dbReference type="NCBIfam" id="TIGR01733">
    <property type="entry name" value="AA-adenyl-dom"/>
    <property type="match status" value="3"/>
</dbReference>
<dbReference type="PANTHER" id="PTHR45527:SF1">
    <property type="entry name" value="FATTY ACID SYNTHASE"/>
    <property type="match status" value="1"/>
</dbReference>
<dbReference type="InterPro" id="IPR009081">
    <property type="entry name" value="PP-bd_ACP"/>
</dbReference>
<comment type="caution">
    <text evidence="7">The sequence shown here is derived from an EMBL/GenBank/DDBJ whole genome shotgun (WGS) entry which is preliminary data.</text>
</comment>
<dbReference type="NCBIfam" id="NF003417">
    <property type="entry name" value="PRK04813.1"/>
    <property type="match status" value="3"/>
</dbReference>
<evidence type="ECO:0000256" key="3">
    <source>
        <dbReference type="ARBA" id="ARBA00022553"/>
    </source>
</evidence>
<dbReference type="InterPro" id="IPR045851">
    <property type="entry name" value="AMP-bd_C_sf"/>
</dbReference>
<keyword evidence="2" id="KW-0596">Phosphopantetheine</keyword>
<feature type="domain" description="Carrier" evidence="6">
    <location>
        <begin position="3028"/>
        <end position="3103"/>
    </location>
</feature>
<evidence type="ECO:0000256" key="2">
    <source>
        <dbReference type="ARBA" id="ARBA00022450"/>
    </source>
</evidence>
<dbReference type="CDD" id="cd19543">
    <property type="entry name" value="DCL_NRPS"/>
    <property type="match status" value="1"/>
</dbReference>
<dbReference type="PROSITE" id="PS00455">
    <property type="entry name" value="AMP_BINDING"/>
    <property type="match status" value="3"/>
</dbReference>
<protein>
    <recommendedName>
        <fullName evidence="6">Carrier domain-containing protein</fullName>
    </recommendedName>
</protein>
<evidence type="ECO:0000256" key="4">
    <source>
        <dbReference type="ARBA" id="ARBA00022737"/>
    </source>
</evidence>
<dbReference type="Pfam" id="PF13193">
    <property type="entry name" value="AMP-binding_C"/>
    <property type="match status" value="3"/>
</dbReference>
<evidence type="ECO:0000313" key="7">
    <source>
        <dbReference type="EMBL" id="GHF94804.1"/>
    </source>
</evidence>
<sequence length="3111" mass="331992">MNLRFLLESFGEQVRRTPDAPAVVSADGTIGYAELDARANRLAGHLAGRGTGPDVLVGICAERGIDLVTGMLAVLKAGGAYLPLDPSLPAGRLGFMLADAGVTTVLTQSALAGNLPVPPDSLVLLETAREEPATPIAAVVHPEQLAYVIYTSGSTGRPKGVQIEHRQLASYLACCERDYPGLAGTALLHGSVAFDLTVTTVWGPLSVGGCVLVGDLDDDGPRPLRRPTFVKATPSHLPMLLALPEEFSPTADLVLGGEALPGELLQRWRARHPGATVVNEYGPTEATVGCTAFRVAPGEALAPGPVSIGGSMADARSYVLDERLRPVAVGEPGELYVAGAGLARGYHDRAALTAERFVADPFQGRGERMYRTGDVVRWDGAGRLHYLGRADDQVKIRGHRVEPGEVEAVLAGHPSVGHAAVAAHGDIAEERQLVAYVVPAGAEPDPAQLRGFLAARLPEHMVPAAFVTLAELPLAPSGKLDRAALPAPGRPPVTTAGTAPRTATEETIAGIFSEVLGVEVADVHGDFFELGGNSLLAFRVVPRLRAALGADLPIRVLFDARTVAGLAAAAGPAGDGAAAAIPVVPRDGELPLSFPQQRFWFFHEFDRSSVEYNVHFGFRLTGQVDAEALRTACGRLIARHESLRSTIGVVDDQPVQVVHPAGATPVPLSVVDLRAGGDGELDRVLRAEVATPFDLERGPVLRFLLVRVAEDEYALVVGLHHIAVDGWSMGLLTEELGALYELARTGADGGLEPLPLQYADFAAWQVGRLTDAALEPDLAYWRDRLAGLAPLQLPTDRPRPAVRTTAGSVRRFSLPAEVVTQLGEFCSRHGVTVFMTLVAACQVLFARYSGQRDVAVGTAVSGRERPELERLIGCFINTLVLRSTVDGELPFTDFLAQVRETVLGAFTHQRVPFERLVHELCDERDPSRTPLVQALVVLQSGLAKPLELAGVSTARLDLPDVGAIFDITVEFTETATGIDGLIQYNTDLFDAATVDRMAGHLQVLLGGILADPARPVAALPLLTGAERDWLLVTCNDTARPYPLDRGVHELVADWARRTPESVALAGADGELTFGELDARANRLAHYLVERGTRPGTVVALCFDRGADLVTAMLAVLKAGGAYLIVDPASPPARRAHLVADAGAPLVLARRTEAAGRPAAAVVALEETWPEIRRRPATDPGVRVRPGDLAYLVHTSGSSGQPKGVEVEHRSLANLCAWYREQYRVTPADRGSQLIAVGFDPVGEEVWGHLTAGASLAIPAAETLDHPHDLVRWLAELRVTLAMVPAARAESLFDQLDVVPTALRAVSVGGDVLRRRPRPEWGLRLINQYGPSETTVVATFGEVAPEGDAPPSIGGPIANTTAHVLDEHRTPVPVGIPGELYVGGAGVARGYAGRPELTAERFVPDPFAADGAARLYRTGDLVRRRPDGELEFLGRVDDQVKIRGHRVEPGEVEAALAAHPDVAEAVVLAADEAPGHKRLLGYVVAAPGTTLDDAGLRAFLAESLPSYLVPAVISVLDAFPVTANGKVDRRALPAPGRPAAKTGYRAPAGPVEEALAGIFAAAFSVDRVGADDNFFALGGDSILAIQVVAKAHRAGLRFTSKDLFRRQTVASLAPHVVAAPVAEPAAQRVEGAVPLTPIQHFLFDRFTHPRVFHQYVTAELAGTPDEEALRTALAALFDHHDALRMRFRETGGKWSQENASAVPGPVLHLADLSTVEDDALAAAIEAETARAHRAVDPRTPPLLRAVLLRTGAHRTDRLLLTAHHLVVDGISWRILLEDLQRGYAAARDGRAVDLGPKTTSFRDWSRRLTEFTEAGGFDEDQAFWRAAETGAAALPADGTGANDVGSTRRHRVRLDAATTAALLRDVPDSYATEINDVLLTALAPVLAGWTGRDEVLLGLEGHGREELFDDVDLSRTVGWFTTYFPVLLDTGAQGDWGGLLKAVKEQLRAIPHRGLSHGALRYLRPEAAIGDARPEIGFNYLGQFGSGGGDGGIFERVSGIELHEDPAATRVHALEVVGSVTGGRLEFSWFSSAGRHHDSTVERLAAEFAANLAELVRHCAGAGGRTPSDFPLARLDQQAVDRLVGDGSGIEDVYPLTGTQRGMLYDSLLTPDAGMYLGQFSVLLDDVADADALCAAWQRVVDATPVLRTSVVWEGLDDPVQLVHRHARLPITRHDWRALPAAERDRRLAELLEADWQAGLDLAACPVGRLTVLRVGERTVRAVWTMHHLMVDGWSTHQLLADVFAHYSALRGADAPRPAPRRPFGDYVAWTLGQDRTAAELYWRDALAGLTAPTRLPFDRAPAHGYRPGASDEAELVLPADLSARLTGFARDHQLTMNTVVQGAWALLLSRYTGEDDVCFGATVSGRPPELADSASIAGLLINTLPVRTGVPAAEPVVSWLAGLQDAQARAREFEAVSAGQVHEWSELPPEARLFDSVVVFENYPIDAGAAAAHGLRLLEVGARELNGYPLNLVAYPGERLRFVLRHDPALFDDGTVRRLLRNLTTLLAGIAADPRRLVAEIPLADEDERRRVVAEWNDTAAEFPAGLTVPQLFAEQVARTPDAVAVVSEAETLTYAELNARANGLARVLAGHGVGAESRVALLLGRSADAVIGTLAVLKAGGVYVPLHPGQPADRLKHAVAAVEAVAVLTDPELAAQAGTVGLPVVVAHPSVAADVPEVAGPDRLAYVMFTSGSTGEPKSVAVSHRGIVSLAADRQWRSGGPQRMLFHSPQAFDAATLELWVPLLTGGTLVVAPSDVDAELVRRVVAGHDLTTVFVTAALFALFADEAPDCFKGLREVWTGGDVVSAAAVAAVLAHCPGTTVVNAYGPTENTTLVTCRPTRRPGPVPIGRPMDNIRAYALDPRLRPVPPGVPGELYVGGEALARGYLGRAALTAERFVADPFGAGGRLYRTGDVVRWSGDGELEFLGRTDDQLKIRGFRVEPGEVEAALRARPGVTDAVVVARSDGGRKYLAAYVIGEVPDLTGELPDYLVPAVFVRLDRLPLTRNGKVDRRALPEPDLRPGGAERVVPRNPTEQALGRIWSELLTLEEVGVHESFFALGGDSITALRLVSRVRRAFGVEVSPRDLFDAPTIGELAETVQDRILATLGDAR</sequence>
<evidence type="ECO:0000256" key="1">
    <source>
        <dbReference type="ARBA" id="ARBA00001957"/>
    </source>
</evidence>
<dbReference type="PROSITE" id="PS00012">
    <property type="entry name" value="PHOSPHOPANTETHEINE"/>
    <property type="match status" value="2"/>
</dbReference>
<feature type="domain" description="Carrier" evidence="6">
    <location>
        <begin position="1545"/>
        <end position="1619"/>
    </location>
</feature>
<name>A0ABQ3JYD4_9PSEU</name>
<dbReference type="Pfam" id="PF00668">
    <property type="entry name" value="Condensation"/>
    <property type="match status" value="3"/>
</dbReference>
<gene>
    <name evidence="7" type="ORF">GCM10017567_06640</name>
</gene>
<dbReference type="InterPro" id="IPR010060">
    <property type="entry name" value="NRPS_synth"/>
</dbReference>
<dbReference type="Gene3D" id="2.30.38.10">
    <property type="entry name" value="Luciferase, Domain 3"/>
    <property type="match status" value="3"/>
</dbReference>
<dbReference type="SUPFAM" id="SSF52777">
    <property type="entry name" value="CoA-dependent acyltransferases"/>
    <property type="match status" value="6"/>
</dbReference>
<dbReference type="InterPro" id="IPR010071">
    <property type="entry name" value="AA_adenyl_dom"/>
</dbReference>
<evidence type="ECO:0000259" key="6">
    <source>
        <dbReference type="PROSITE" id="PS50075"/>
    </source>
</evidence>
<organism evidence="7 8">
    <name type="scientific">Amycolatopsis bullii</name>
    <dbReference type="NCBI Taxonomy" id="941987"/>
    <lineage>
        <taxon>Bacteria</taxon>
        <taxon>Bacillati</taxon>
        <taxon>Actinomycetota</taxon>
        <taxon>Actinomycetes</taxon>
        <taxon>Pseudonocardiales</taxon>
        <taxon>Pseudonocardiaceae</taxon>
        <taxon>Amycolatopsis</taxon>
    </lineage>
</organism>
<dbReference type="Pfam" id="PF00550">
    <property type="entry name" value="PP-binding"/>
    <property type="match status" value="3"/>
</dbReference>
<keyword evidence="3" id="KW-0597">Phosphoprotein</keyword>
<dbReference type="CDD" id="cd05930">
    <property type="entry name" value="A_NRPS"/>
    <property type="match status" value="2"/>
</dbReference>
<dbReference type="SUPFAM" id="SSF56801">
    <property type="entry name" value="Acetyl-CoA synthetase-like"/>
    <property type="match status" value="3"/>
</dbReference>
<dbReference type="InterPro" id="IPR025110">
    <property type="entry name" value="AMP-bd_C"/>
</dbReference>
<dbReference type="EMBL" id="BNAW01000002">
    <property type="protein sequence ID" value="GHF94804.1"/>
    <property type="molecule type" value="Genomic_DNA"/>
</dbReference>
<dbReference type="Gene3D" id="3.30.300.30">
    <property type="match status" value="3"/>
</dbReference>
<dbReference type="SMART" id="SM00823">
    <property type="entry name" value="PKS_PP"/>
    <property type="match status" value="3"/>
</dbReference>
<reference evidence="8" key="1">
    <citation type="journal article" date="2019" name="Int. J. Syst. Evol. Microbiol.">
        <title>The Global Catalogue of Microorganisms (GCM) 10K type strain sequencing project: providing services to taxonomists for standard genome sequencing and annotation.</title>
        <authorList>
            <consortium name="The Broad Institute Genomics Platform"/>
            <consortium name="The Broad Institute Genome Sequencing Center for Infectious Disease"/>
            <person name="Wu L."/>
            <person name="Ma J."/>
        </authorList>
    </citation>
    <scope>NUCLEOTIDE SEQUENCE [LARGE SCALE GENOMIC DNA]</scope>
    <source>
        <strain evidence="8">CGMCC 4.7680</strain>
    </source>
</reference>
<dbReference type="InterPro" id="IPR023213">
    <property type="entry name" value="CAT-like_dom_sf"/>
</dbReference>
<dbReference type="InterPro" id="IPR001242">
    <property type="entry name" value="Condensation_dom"/>
</dbReference>
<dbReference type="RefSeq" id="WP_191306526.1">
    <property type="nucleotide sequence ID" value="NZ_BNAW01000002.1"/>
</dbReference>
<dbReference type="InterPro" id="IPR020806">
    <property type="entry name" value="PKS_PP-bd"/>
</dbReference>
<proteinExistence type="predicted"/>
<dbReference type="CDD" id="cd12117">
    <property type="entry name" value="A_NRPS_Srf_like"/>
    <property type="match status" value="1"/>
</dbReference>
<dbReference type="Proteomes" id="UP000649955">
    <property type="component" value="Unassembled WGS sequence"/>
</dbReference>
<dbReference type="CDD" id="cd19531">
    <property type="entry name" value="LCL_NRPS-like"/>
    <property type="match status" value="1"/>
</dbReference>
<accession>A0ABQ3JYD4</accession>
<keyword evidence="4" id="KW-0677">Repeat</keyword>
<dbReference type="Gene3D" id="3.30.559.30">
    <property type="entry name" value="Nonribosomal peptide synthetase, condensation domain"/>
    <property type="match status" value="3"/>
</dbReference>
<dbReference type="SMART" id="SM01294">
    <property type="entry name" value="PKS_PP_betabranch"/>
    <property type="match status" value="1"/>
</dbReference>
<dbReference type="Gene3D" id="3.30.559.10">
    <property type="entry name" value="Chloramphenicol acetyltransferase-like domain"/>
    <property type="match status" value="3"/>
</dbReference>
<dbReference type="SUPFAM" id="SSF47336">
    <property type="entry name" value="ACP-like"/>
    <property type="match status" value="3"/>
</dbReference>
<evidence type="ECO:0000256" key="5">
    <source>
        <dbReference type="ARBA" id="ARBA00023194"/>
    </source>
</evidence>
<feature type="domain" description="Carrier" evidence="6">
    <location>
        <begin position="499"/>
        <end position="574"/>
    </location>
</feature>
<dbReference type="Gene3D" id="1.10.1200.10">
    <property type="entry name" value="ACP-like"/>
    <property type="match status" value="3"/>
</dbReference>
<dbReference type="NCBIfam" id="TIGR01720">
    <property type="entry name" value="NRPS-para261"/>
    <property type="match status" value="1"/>
</dbReference>
<keyword evidence="5" id="KW-0045">Antibiotic biosynthesis</keyword>
<dbReference type="InterPro" id="IPR036736">
    <property type="entry name" value="ACP-like_sf"/>
</dbReference>
<dbReference type="CDD" id="cd19534">
    <property type="entry name" value="E_NRPS"/>
    <property type="match status" value="1"/>
</dbReference>
<evidence type="ECO:0000313" key="8">
    <source>
        <dbReference type="Proteomes" id="UP000649955"/>
    </source>
</evidence>
<dbReference type="InterPro" id="IPR000873">
    <property type="entry name" value="AMP-dep_synth/lig_dom"/>
</dbReference>
<dbReference type="PROSITE" id="PS50075">
    <property type="entry name" value="CARRIER"/>
    <property type="match status" value="3"/>
</dbReference>
<dbReference type="PANTHER" id="PTHR45527">
    <property type="entry name" value="NONRIBOSOMAL PEPTIDE SYNTHETASE"/>
    <property type="match status" value="1"/>
</dbReference>